<accession>E0UNY4</accession>
<dbReference type="InterPro" id="IPR027417">
    <property type="entry name" value="P-loop_NTPase"/>
</dbReference>
<dbReference type="RefSeq" id="WP_013325786.1">
    <property type="nucleotide sequence ID" value="NC_014504.1"/>
</dbReference>
<dbReference type="OrthoDB" id="500470at2"/>
<protein>
    <submittedName>
        <fullName evidence="1">TPR repeat-containing protein</fullName>
    </submittedName>
</protein>
<evidence type="ECO:0000313" key="1">
    <source>
        <dbReference type="EMBL" id="ADN18664.1"/>
    </source>
</evidence>
<dbReference type="KEGG" id="cyj:Cyan7822_6653"/>
<organism evidence="1 2">
    <name type="scientific">Gloeothece verrucosa (strain PCC 7822)</name>
    <name type="common">Cyanothece sp. (strain PCC 7822)</name>
    <dbReference type="NCBI Taxonomy" id="497965"/>
    <lineage>
        <taxon>Bacteria</taxon>
        <taxon>Bacillati</taxon>
        <taxon>Cyanobacteriota</taxon>
        <taxon>Cyanophyceae</taxon>
        <taxon>Oscillatoriophycideae</taxon>
        <taxon>Chroococcales</taxon>
        <taxon>Aphanothecaceae</taxon>
        <taxon>Gloeothece</taxon>
        <taxon>Gloeothece verrucosa</taxon>
    </lineage>
</organism>
<gene>
    <name evidence="1" type="ordered locus">Cyan7822_6653</name>
</gene>
<dbReference type="Proteomes" id="UP000008206">
    <property type="component" value="Plasmid Cy782205"/>
</dbReference>
<dbReference type="AlphaFoldDB" id="E0UNY4"/>
<proteinExistence type="predicted"/>
<dbReference type="HOGENOM" id="CLU_479609_0_0_3"/>
<geneLocation type="plasmid" evidence="1 2">
    <name>Cy782205</name>
</geneLocation>
<dbReference type="SUPFAM" id="SSF52540">
    <property type="entry name" value="P-loop containing nucleoside triphosphate hydrolases"/>
    <property type="match status" value="1"/>
</dbReference>
<keyword evidence="2" id="KW-1185">Reference proteome</keyword>
<reference evidence="2" key="1">
    <citation type="journal article" date="2011" name="MBio">
        <title>Novel metabolic attributes of the genus Cyanothece, comprising a group of unicellular nitrogen-fixing Cyanobacteria.</title>
        <authorList>
            <person name="Bandyopadhyay A."/>
            <person name="Elvitigala T."/>
            <person name="Welsh E."/>
            <person name="Stockel J."/>
            <person name="Liberton M."/>
            <person name="Min H."/>
            <person name="Sherman L.A."/>
            <person name="Pakrasi H.B."/>
        </authorList>
    </citation>
    <scope>NUCLEOTIDE SEQUENCE [LARGE SCALE GENOMIC DNA]</scope>
    <source>
        <strain evidence="2">PCC 7822</strain>
        <plasmid evidence="2">Cy782205</plasmid>
    </source>
</reference>
<sequence>MSDKNSQLLPLTEGNLALQHFTDRHELTKLFVKYLNEEPPLNKFLFFYGDGGNGKSLLLKFLQEKCCKCFEKDVWESLKKKSNAEISNFIQQATDWESENVPIVKLDFAQQPIDEERPQDPFYGLLTLHRRLVIAASQLNYKLYFPLYEYACVWYWKQKGKLTDELIKNFFPTPELYLIGELFGLVENFIPSPFNSLPTLAGNVLDLVAKYLGKDLTLAFKRRGLKKEKFEAITQLDPDKELIDVLPQLWAEDLNRTMYQPNAPKRTVLFFDTHEAFWGDWRNRGKARFFQQDEWLRCLLTHLDLSAGIVVAVAGRELPTWVEAARWPIPQEKLDTQLVWHLKVEDARQYLQGVGIEEANLHDLLIAYASVESEQVHPLLIGLCADAVLAAREKGETPTLDTLPNCSQIEQKFKELIERLLYYVDDEIRDSVEALSACRAFNKELYMALGQSLNFSTSNASFGCLTRFSFVWKAEQRGQNWYRIHPLIRRLNLKSSQEITKYAHSFLEQYYRKQGNIPEAIYHAFCQNWERGVKEWLTVFNRAKQGRNLEKCRILLEIRKELDFYSVK</sequence>
<keyword evidence="1" id="KW-0614">Plasmid</keyword>
<dbReference type="EMBL" id="CP002203">
    <property type="protein sequence ID" value="ADN18664.1"/>
    <property type="molecule type" value="Genomic_DNA"/>
</dbReference>
<evidence type="ECO:0000313" key="2">
    <source>
        <dbReference type="Proteomes" id="UP000008206"/>
    </source>
</evidence>
<name>E0UNY4_GLOV7</name>